<dbReference type="GO" id="GO:0016020">
    <property type="term" value="C:membrane"/>
    <property type="evidence" value="ECO:0007669"/>
    <property type="project" value="UniProtKB-ARBA"/>
</dbReference>
<accession>A0ABD1ISD6</accession>
<dbReference type="Pfam" id="PF25541">
    <property type="entry name" value="TBCA_PH"/>
    <property type="match status" value="1"/>
</dbReference>
<dbReference type="AlphaFoldDB" id="A0ABD1ISD6"/>
<dbReference type="PANTHER" id="PTHR12752">
    <property type="entry name" value="PHOSPHOINOSITOL 3-PHOSPHATE-BINDING PROTEIN"/>
    <property type="match status" value="1"/>
</dbReference>
<feature type="compositionally biased region" description="Polar residues" evidence="4">
    <location>
        <begin position="177"/>
        <end position="195"/>
    </location>
</feature>
<evidence type="ECO:0000256" key="1">
    <source>
        <dbReference type="ARBA" id="ARBA00004496"/>
    </source>
</evidence>
<organism evidence="6 7">
    <name type="scientific">Coilia grayii</name>
    <name type="common">Gray's grenadier anchovy</name>
    <dbReference type="NCBI Taxonomy" id="363190"/>
    <lineage>
        <taxon>Eukaryota</taxon>
        <taxon>Metazoa</taxon>
        <taxon>Chordata</taxon>
        <taxon>Craniata</taxon>
        <taxon>Vertebrata</taxon>
        <taxon>Euteleostomi</taxon>
        <taxon>Actinopterygii</taxon>
        <taxon>Neopterygii</taxon>
        <taxon>Teleostei</taxon>
        <taxon>Clupei</taxon>
        <taxon>Clupeiformes</taxon>
        <taxon>Clupeoidei</taxon>
        <taxon>Engraulidae</taxon>
        <taxon>Coilinae</taxon>
        <taxon>Coilia</taxon>
    </lineage>
</organism>
<proteinExistence type="predicted"/>
<feature type="compositionally biased region" description="Polar residues" evidence="4">
    <location>
        <begin position="926"/>
        <end position="936"/>
    </location>
</feature>
<feature type="region of interest" description="Disordered" evidence="4">
    <location>
        <begin position="168"/>
        <end position="223"/>
    </location>
</feature>
<reference evidence="6 7" key="1">
    <citation type="submission" date="2024-09" db="EMBL/GenBank/DDBJ databases">
        <title>A chromosome-level genome assembly of Gray's grenadier anchovy, Coilia grayii.</title>
        <authorList>
            <person name="Fu Z."/>
        </authorList>
    </citation>
    <scope>NUCLEOTIDE SEQUENCE [LARGE SCALE GENOMIC DNA]</scope>
    <source>
        <strain evidence="6">G4</strain>
        <tissue evidence="6">Muscle</tissue>
    </source>
</reference>
<sequence length="1070" mass="121086">MDEQDRLSQASSLATIYSFPLRSQTGYEKVQTFGKRCYAVKRDPNFPVVIRGWLYKKDSTGLKLWKRRWFVLSEYCLFYYKDSREETVLGSIPLPSYSVLFCTPRECKNRKYTFKVAHQGMRTYFFSADTQEDMLGWVRAISQSASMDTESTINKRCTSYQDLTQVESTEFVHTHHNTSTRNVQTSKRMETTQPQGERAESPREKKGKKTVERSVSSSQEHECPAPFLSVPQYYPSFTQSLCSKGQLDLRPHTPAGRVDIRPHIDLPPIPPSNKGSASQQLSSKSISNPAIRPCQSPHSHSYSEKYDAFQGSEIQSSKTLENHVDAVLTKLCGCDKQLQSLCVELSQLQVEKDNLQAALEVSHIQWQESKYTEAQMSQKALLQEELVTIRARICDVLTDMDCVWCQYERMESELAVFRSQLQHVCYYGMHQEQHKAQKQLWMMEDILCGLRSSRNHYRLVLGLQDEPGEEMSGQNLTARCDSHNCSKPFSSSQEQKQHDWNQDNRVNTWLSADPALNITGFSNTCSKDSRKGRQDPDYTKGVKSCGGMADVPKEVSSSKLLAFEDEGSLESQKATALPLRVTRVVTATLPSALTAHRVSVQDPPPELLNALPEQISQTLPKRTSRVSSQNTAPKSEIAIPRSVQLARQRNEIIGSKASQQNRQYSTSKENMFDQELDSNIASNRLGEERREQREAKLKRVERIRQRVIRSASRDNYIQTGHLPLTDPMVKKTVLPESEVLVFDSTSSNTCSGDPEETEKLVESRHDYTKGRKHKIHNNFLAHVSFPVQDTALTTKAVSTEKPSSSTNNRSEWFLSTCEWQGFRPVVTPGLESFCHDATVAELQTLPHYSHKTQQNSDNKKLSRNEMYILGGKPRYKENSESLLSETFVSQDEKGETSETVCDILHPSESVLIATAANCSSEDRKNGTPTKNESKQLPNYPVAPSASKDKCITCLPQQLGLELSLYEEIPYVLSLQREKSKNDTDNTLTTEHSEHEMEEPNPKYVDEVGEDVTVEKNGLSQSETVLCVPESQSHIHSENNQAVYSAKFTDGVGNHSPSFVWKRVTMDSTCL</sequence>
<dbReference type="GO" id="GO:0005737">
    <property type="term" value="C:cytoplasm"/>
    <property type="evidence" value="ECO:0007669"/>
    <property type="project" value="UniProtKB-SubCell"/>
</dbReference>
<keyword evidence="3" id="KW-0597">Phosphoprotein</keyword>
<evidence type="ECO:0000313" key="7">
    <source>
        <dbReference type="Proteomes" id="UP001591681"/>
    </source>
</evidence>
<feature type="domain" description="PH" evidence="5">
    <location>
        <begin position="47"/>
        <end position="146"/>
    </location>
</feature>
<gene>
    <name evidence="6" type="ORF">ACEWY4_025602</name>
</gene>
<feature type="compositionally biased region" description="Basic and acidic residues" evidence="4">
    <location>
        <begin position="197"/>
        <end position="212"/>
    </location>
</feature>
<feature type="region of interest" description="Disordered" evidence="4">
    <location>
        <begin position="976"/>
        <end position="1000"/>
    </location>
</feature>
<feature type="region of interest" description="Disordered" evidence="4">
    <location>
        <begin position="916"/>
        <end position="944"/>
    </location>
</feature>
<evidence type="ECO:0000256" key="2">
    <source>
        <dbReference type="ARBA" id="ARBA00022490"/>
    </source>
</evidence>
<dbReference type="InterPro" id="IPR057971">
    <property type="entry name" value="PKHA4-7_TBCA"/>
</dbReference>
<dbReference type="SMART" id="SM00233">
    <property type="entry name" value="PH"/>
    <property type="match status" value="1"/>
</dbReference>
<dbReference type="PROSITE" id="PS50003">
    <property type="entry name" value="PH_DOMAIN"/>
    <property type="match status" value="1"/>
</dbReference>
<keyword evidence="7" id="KW-1185">Reference proteome</keyword>
<dbReference type="PANTHER" id="PTHR12752:SF7">
    <property type="entry name" value="PLECKSTRIN HOMOLOGY DOMAIN-CONTAINING FAMILY A MEMBER 4"/>
    <property type="match status" value="1"/>
</dbReference>
<evidence type="ECO:0000256" key="4">
    <source>
        <dbReference type="SAM" id="MobiDB-lite"/>
    </source>
</evidence>
<feature type="region of interest" description="Disordered" evidence="4">
    <location>
        <begin position="252"/>
        <end position="299"/>
    </location>
</feature>
<protein>
    <recommendedName>
        <fullName evidence="5">PH domain-containing protein</fullName>
    </recommendedName>
</protein>
<name>A0ABD1ISD6_9TELE</name>
<evidence type="ECO:0000313" key="6">
    <source>
        <dbReference type="EMBL" id="KAL2077917.1"/>
    </source>
</evidence>
<evidence type="ECO:0000259" key="5">
    <source>
        <dbReference type="PROSITE" id="PS50003"/>
    </source>
</evidence>
<comment type="caution">
    <text evidence="6">The sequence shown here is derived from an EMBL/GenBank/DDBJ whole genome shotgun (WGS) entry which is preliminary data.</text>
</comment>
<dbReference type="Pfam" id="PF00169">
    <property type="entry name" value="PH"/>
    <property type="match status" value="1"/>
</dbReference>
<keyword evidence="2" id="KW-0963">Cytoplasm</keyword>
<dbReference type="InterPro" id="IPR011993">
    <property type="entry name" value="PH-like_dom_sf"/>
</dbReference>
<dbReference type="CDD" id="cd13248">
    <property type="entry name" value="PH_PEPP1_2_3"/>
    <property type="match status" value="1"/>
</dbReference>
<dbReference type="FunFam" id="2.30.29.30:FF:000103">
    <property type="entry name" value="Pleckstrin homology domain-containing family A member 4"/>
    <property type="match status" value="1"/>
</dbReference>
<comment type="subcellular location">
    <subcellularLocation>
        <location evidence="1">Cytoplasm</location>
    </subcellularLocation>
</comment>
<dbReference type="Proteomes" id="UP001591681">
    <property type="component" value="Unassembled WGS sequence"/>
</dbReference>
<dbReference type="EMBL" id="JBHFQA010000023">
    <property type="protein sequence ID" value="KAL2077917.1"/>
    <property type="molecule type" value="Genomic_DNA"/>
</dbReference>
<dbReference type="Gene3D" id="2.30.29.30">
    <property type="entry name" value="Pleckstrin-homology domain (PH domain)/Phosphotyrosine-binding domain (PTB)"/>
    <property type="match status" value="1"/>
</dbReference>
<feature type="compositionally biased region" description="Basic and acidic residues" evidence="4">
    <location>
        <begin position="990"/>
        <end position="1000"/>
    </location>
</feature>
<feature type="compositionally biased region" description="Low complexity" evidence="4">
    <location>
        <begin position="276"/>
        <end position="287"/>
    </location>
</feature>
<evidence type="ECO:0000256" key="3">
    <source>
        <dbReference type="ARBA" id="ARBA00022553"/>
    </source>
</evidence>
<dbReference type="InterPro" id="IPR040392">
    <property type="entry name" value="PKHA4-7_PH"/>
</dbReference>
<dbReference type="SUPFAM" id="SSF50729">
    <property type="entry name" value="PH domain-like"/>
    <property type="match status" value="1"/>
</dbReference>
<dbReference type="InterPro" id="IPR001849">
    <property type="entry name" value="PH_domain"/>
</dbReference>